<protein>
    <recommendedName>
        <fullName evidence="4">alcohol dehydrogenase</fullName>
        <ecNumber evidence="4">1.1.1.1</ecNumber>
    </recommendedName>
</protein>
<evidence type="ECO:0000313" key="17">
    <source>
        <dbReference type="Proteomes" id="UP000578449"/>
    </source>
</evidence>
<keyword evidence="5 14" id="KW-0812">Transmembrane</keyword>
<feature type="transmembrane region" description="Helical" evidence="14">
    <location>
        <begin position="317"/>
        <end position="346"/>
    </location>
</feature>
<feature type="transmembrane region" description="Helical" evidence="14">
    <location>
        <begin position="169"/>
        <end position="190"/>
    </location>
</feature>
<evidence type="ECO:0000256" key="7">
    <source>
        <dbReference type="ARBA" id="ARBA00022833"/>
    </source>
</evidence>
<keyword evidence="17" id="KW-1185">Reference proteome</keyword>
<evidence type="ECO:0000256" key="14">
    <source>
        <dbReference type="SAM" id="Phobius"/>
    </source>
</evidence>
<comment type="catalytic activity">
    <reaction evidence="11">
        <text>a secondary alcohol + NAD(+) = a ketone + NADH + H(+)</text>
        <dbReference type="Rhea" id="RHEA:10740"/>
        <dbReference type="ChEBI" id="CHEBI:15378"/>
        <dbReference type="ChEBI" id="CHEBI:17087"/>
        <dbReference type="ChEBI" id="CHEBI:35681"/>
        <dbReference type="ChEBI" id="CHEBI:57540"/>
        <dbReference type="ChEBI" id="CHEBI:57945"/>
        <dbReference type="EC" id="1.1.1.1"/>
    </reaction>
</comment>
<feature type="transmembrane region" description="Helical" evidence="14">
    <location>
        <begin position="247"/>
        <end position="267"/>
    </location>
</feature>
<evidence type="ECO:0000256" key="8">
    <source>
        <dbReference type="ARBA" id="ARBA00022989"/>
    </source>
</evidence>
<evidence type="ECO:0000256" key="1">
    <source>
        <dbReference type="ARBA" id="ARBA00001947"/>
    </source>
</evidence>
<sequence>MLIQDLIDRAGMSRFQVAVVGICLVINLVDGFDVLVMGFAASGVAVEWSLTESQVGLLLSSGLVGMALGSALVAPLADRIGRRPLTLVCLAACAAGMALAAVGTGPAVLALCRLLTGLGIGGMVAGLPVINSEYTPRRLRGTMIALYATGLLLGGAVAALLISQYGWRATFAVGAALTLAMLLVTALALPESLDYLAHRRPAGALARINGLLGRMRLAPVEALPPLPPRERSGVRAAVLRGQGAVRLALLWTAYFIMMAGFYLAASWTPRLLEQSGYSAGQGVSGGVLLNLGGIAGTLLFGALALRAPGRVLTMLAFLAAGAAFLTMGLVLGTTAAALAAAVAVGISVNAAGAGLNAGAPGLYPAGVRATGAGWAMAFGRLGALTAPRPGGAAPGPLPGPGDAVQHVRAAAGRGRARGRRHHLVRRAGLCARAHDQGEPMKAVRLHDYHKHPVVDEVPEPEPSGPLDVIVRIGGAGVCRTDLHIIEGQWAEAMAPRLPYTIGHENAGWVHAVGEGVTNVRVGDTVILHPQPSCGLCPACRAGRDMQCADAFFPGVSGHDGGMAEYLRTTARACVRLDPDTDPADVAALADAGITAYHAVRKALPLLHPGTSAVVLGAGGLGHIGVQALAALTAARIIVVDRNPGALHLAASIGADATVPADGDHVEAVRALTGGRGADVVFDFVAEQGAEQDAWEMTAPAGSLFVVGYGGELWIPTMALVAEEKNVIGNMVGTYTDLAELMVLAQAGKVTLHTVRYPLEEAPRALDDLALGRIRGRAILVP</sequence>
<dbReference type="EC" id="1.1.1.1" evidence="4"/>
<dbReference type="GO" id="GO:0004022">
    <property type="term" value="F:alcohol dehydrogenase (NAD+) activity"/>
    <property type="evidence" value="ECO:0007669"/>
    <property type="project" value="UniProtKB-EC"/>
</dbReference>
<dbReference type="PROSITE" id="PS00059">
    <property type="entry name" value="ADH_ZINC"/>
    <property type="match status" value="1"/>
</dbReference>
<dbReference type="Proteomes" id="UP000578449">
    <property type="component" value="Unassembled WGS sequence"/>
</dbReference>
<keyword evidence="7 13" id="KW-0862">Zinc</keyword>
<evidence type="ECO:0000256" key="10">
    <source>
        <dbReference type="ARBA" id="ARBA00023136"/>
    </source>
</evidence>
<dbReference type="InterPro" id="IPR002328">
    <property type="entry name" value="ADH_Zn_CS"/>
</dbReference>
<dbReference type="InterPro" id="IPR036291">
    <property type="entry name" value="NAD(P)-bd_dom_sf"/>
</dbReference>
<dbReference type="PANTHER" id="PTHR42940:SF8">
    <property type="entry name" value="VACUOLAR PROTEIN SORTING-ASSOCIATED PROTEIN 11"/>
    <property type="match status" value="1"/>
</dbReference>
<dbReference type="Pfam" id="PF08240">
    <property type="entry name" value="ADH_N"/>
    <property type="match status" value="1"/>
</dbReference>
<evidence type="ECO:0000256" key="3">
    <source>
        <dbReference type="ARBA" id="ARBA00008072"/>
    </source>
</evidence>
<dbReference type="GO" id="GO:0005886">
    <property type="term" value="C:plasma membrane"/>
    <property type="evidence" value="ECO:0007669"/>
    <property type="project" value="UniProtKB-SubCell"/>
</dbReference>
<feature type="transmembrane region" description="Helical" evidence="14">
    <location>
        <begin position="108"/>
        <end position="130"/>
    </location>
</feature>
<dbReference type="InterPro" id="IPR020846">
    <property type="entry name" value="MFS_dom"/>
</dbReference>
<dbReference type="InterPro" id="IPR013149">
    <property type="entry name" value="ADH-like_C"/>
</dbReference>
<evidence type="ECO:0000256" key="5">
    <source>
        <dbReference type="ARBA" id="ARBA00022692"/>
    </source>
</evidence>
<evidence type="ECO:0000256" key="2">
    <source>
        <dbReference type="ARBA" id="ARBA00004651"/>
    </source>
</evidence>
<keyword evidence="6 13" id="KW-0479">Metal-binding</keyword>
<name>A0A840PJE8_9ACTN</name>
<feature type="domain" description="Major facilitator superfamily (MFS) profile" evidence="15">
    <location>
        <begin position="19"/>
        <end position="420"/>
    </location>
</feature>
<dbReference type="Gene3D" id="3.40.50.720">
    <property type="entry name" value="NAD(P)-binding Rossmann-like Domain"/>
    <property type="match status" value="1"/>
</dbReference>
<dbReference type="InterPro" id="IPR011032">
    <property type="entry name" value="GroES-like_sf"/>
</dbReference>
<dbReference type="InterPro" id="IPR013154">
    <property type="entry name" value="ADH-like_N"/>
</dbReference>
<comment type="similarity">
    <text evidence="3 13">Belongs to the zinc-containing alcohol dehydrogenase family.</text>
</comment>
<dbReference type="SUPFAM" id="SSF50129">
    <property type="entry name" value="GroES-like"/>
    <property type="match status" value="1"/>
</dbReference>
<evidence type="ECO:0000256" key="13">
    <source>
        <dbReference type="RuleBase" id="RU361277"/>
    </source>
</evidence>
<comment type="cofactor">
    <cofactor evidence="1 13">
        <name>Zn(2+)</name>
        <dbReference type="ChEBI" id="CHEBI:29105"/>
    </cofactor>
</comment>
<dbReference type="Pfam" id="PF00107">
    <property type="entry name" value="ADH_zinc_N"/>
    <property type="match status" value="1"/>
</dbReference>
<comment type="subcellular location">
    <subcellularLocation>
        <location evidence="2">Cell membrane</location>
        <topology evidence="2">Multi-pass membrane protein</topology>
    </subcellularLocation>
</comment>
<feature type="transmembrane region" description="Helical" evidence="14">
    <location>
        <begin position="55"/>
        <end position="77"/>
    </location>
</feature>
<evidence type="ECO:0000313" key="16">
    <source>
        <dbReference type="EMBL" id="MBB5137217.1"/>
    </source>
</evidence>
<dbReference type="PROSITE" id="PS00217">
    <property type="entry name" value="SUGAR_TRANSPORT_2"/>
    <property type="match status" value="1"/>
</dbReference>
<dbReference type="Gene3D" id="3.90.180.10">
    <property type="entry name" value="Medium-chain alcohol dehydrogenases, catalytic domain"/>
    <property type="match status" value="1"/>
</dbReference>
<dbReference type="InterPro" id="IPR005829">
    <property type="entry name" value="Sugar_transporter_CS"/>
</dbReference>
<dbReference type="PANTHER" id="PTHR42940">
    <property type="entry name" value="ALCOHOL DEHYDROGENASE 1-RELATED"/>
    <property type="match status" value="1"/>
</dbReference>
<feature type="transmembrane region" description="Helical" evidence="14">
    <location>
        <begin position="84"/>
        <end position="102"/>
    </location>
</feature>
<feature type="transmembrane region" description="Helical" evidence="14">
    <location>
        <begin position="287"/>
        <end position="305"/>
    </location>
</feature>
<evidence type="ECO:0000256" key="6">
    <source>
        <dbReference type="ARBA" id="ARBA00022723"/>
    </source>
</evidence>
<keyword evidence="8 14" id="KW-1133">Transmembrane helix</keyword>
<gene>
    <name evidence="16" type="ORF">HNP84_006969</name>
</gene>
<feature type="transmembrane region" description="Helical" evidence="14">
    <location>
        <begin position="142"/>
        <end position="163"/>
    </location>
</feature>
<comment type="caution">
    <text evidence="16">The sequence shown here is derived from an EMBL/GenBank/DDBJ whole genome shotgun (WGS) entry which is preliminary data.</text>
</comment>
<dbReference type="SUPFAM" id="SSF51735">
    <property type="entry name" value="NAD(P)-binding Rossmann-fold domains"/>
    <property type="match status" value="1"/>
</dbReference>
<dbReference type="EMBL" id="JACHGN010000017">
    <property type="protein sequence ID" value="MBB5137217.1"/>
    <property type="molecule type" value="Genomic_DNA"/>
</dbReference>
<evidence type="ECO:0000256" key="11">
    <source>
        <dbReference type="ARBA" id="ARBA00049164"/>
    </source>
</evidence>
<dbReference type="InterPro" id="IPR011701">
    <property type="entry name" value="MFS"/>
</dbReference>
<proteinExistence type="inferred from homology"/>
<accession>A0A840PJE8</accession>
<keyword evidence="10 14" id="KW-0472">Membrane</keyword>
<organism evidence="16 17">
    <name type="scientific">Thermocatellispora tengchongensis</name>
    <dbReference type="NCBI Taxonomy" id="1073253"/>
    <lineage>
        <taxon>Bacteria</taxon>
        <taxon>Bacillati</taxon>
        <taxon>Actinomycetota</taxon>
        <taxon>Actinomycetes</taxon>
        <taxon>Streptosporangiales</taxon>
        <taxon>Streptosporangiaceae</taxon>
        <taxon>Thermocatellispora</taxon>
    </lineage>
</organism>
<evidence type="ECO:0000256" key="9">
    <source>
        <dbReference type="ARBA" id="ARBA00023002"/>
    </source>
</evidence>
<dbReference type="InterPro" id="IPR020843">
    <property type="entry name" value="ER"/>
</dbReference>
<dbReference type="SMART" id="SM00829">
    <property type="entry name" value="PKS_ER"/>
    <property type="match status" value="1"/>
</dbReference>
<dbReference type="AlphaFoldDB" id="A0A840PJE8"/>
<dbReference type="Gene3D" id="1.20.1250.20">
    <property type="entry name" value="MFS general substrate transporter like domains"/>
    <property type="match status" value="1"/>
</dbReference>
<dbReference type="SUPFAM" id="SSF103473">
    <property type="entry name" value="MFS general substrate transporter"/>
    <property type="match status" value="1"/>
</dbReference>
<dbReference type="PROSITE" id="PS50850">
    <property type="entry name" value="MFS"/>
    <property type="match status" value="1"/>
</dbReference>
<dbReference type="InterPro" id="IPR036259">
    <property type="entry name" value="MFS_trans_sf"/>
</dbReference>
<dbReference type="GO" id="GO:0022857">
    <property type="term" value="F:transmembrane transporter activity"/>
    <property type="evidence" value="ECO:0007669"/>
    <property type="project" value="InterPro"/>
</dbReference>
<dbReference type="Pfam" id="PF07690">
    <property type="entry name" value="MFS_1"/>
    <property type="match status" value="1"/>
</dbReference>
<evidence type="ECO:0000256" key="12">
    <source>
        <dbReference type="ARBA" id="ARBA00049243"/>
    </source>
</evidence>
<dbReference type="GO" id="GO:0008270">
    <property type="term" value="F:zinc ion binding"/>
    <property type="evidence" value="ECO:0007669"/>
    <property type="project" value="InterPro"/>
</dbReference>
<keyword evidence="9" id="KW-0560">Oxidoreductase</keyword>
<comment type="catalytic activity">
    <reaction evidence="12">
        <text>a primary alcohol + NAD(+) = an aldehyde + NADH + H(+)</text>
        <dbReference type="Rhea" id="RHEA:10736"/>
        <dbReference type="ChEBI" id="CHEBI:15378"/>
        <dbReference type="ChEBI" id="CHEBI:15734"/>
        <dbReference type="ChEBI" id="CHEBI:17478"/>
        <dbReference type="ChEBI" id="CHEBI:57540"/>
        <dbReference type="ChEBI" id="CHEBI:57945"/>
        <dbReference type="EC" id="1.1.1.1"/>
    </reaction>
</comment>
<dbReference type="RefSeq" id="WP_221337123.1">
    <property type="nucleotide sequence ID" value="NZ_BAABIX010000012.1"/>
</dbReference>
<reference evidence="16 17" key="1">
    <citation type="submission" date="2020-08" db="EMBL/GenBank/DDBJ databases">
        <title>Genomic Encyclopedia of Type Strains, Phase IV (KMG-IV): sequencing the most valuable type-strain genomes for metagenomic binning, comparative biology and taxonomic classification.</title>
        <authorList>
            <person name="Goeker M."/>
        </authorList>
    </citation>
    <scope>NUCLEOTIDE SEQUENCE [LARGE SCALE GENOMIC DNA]</scope>
    <source>
        <strain evidence="16 17">DSM 45615</strain>
    </source>
</reference>
<evidence type="ECO:0000256" key="4">
    <source>
        <dbReference type="ARBA" id="ARBA00013190"/>
    </source>
</evidence>
<dbReference type="CDD" id="cd05284">
    <property type="entry name" value="arabinose_DH_like"/>
    <property type="match status" value="1"/>
</dbReference>
<evidence type="ECO:0000259" key="15">
    <source>
        <dbReference type="PROSITE" id="PS50850"/>
    </source>
</evidence>